<evidence type="ECO:0000256" key="4">
    <source>
        <dbReference type="ARBA" id="ARBA00023098"/>
    </source>
</evidence>
<organism evidence="7 8">
    <name type="scientific">Ramlibacter monticola</name>
    <dbReference type="NCBI Taxonomy" id="1926872"/>
    <lineage>
        <taxon>Bacteria</taxon>
        <taxon>Pseudomonadati</taxon>
        <taxon>Pseudomonadota</taxon>
        <taxon>Betaproteobacteria</taxon>
        <taxon>Burkholderiales</taxon>
        <taxon>Comamonadaceae</taxon>
        <taxon>Ramlibacter</taxon>
    </lineage>
</organism>
<dbReference type="Gene3D" id="3.90.226.10">
    <property type="entry name" value="2-enoyl-CoA Hydratase, Chain A, domain 1"/>
    <property type="match status" value="1"/>
</dbReference>
<dbReference type="InterPro" id="IPR045002">
    <property type="entry name" value="Ech1-like"/>
</dbReference>
<evidence type="ECO:0000256" key="5">
    <source>
        <dbReference type="ARBA" id="ARBA00023235"/>
    </source>
</evidence>
<dbReference type="CDD" id="cd06558">
    <property type="entry name" value="crotonase-like"/>
    <property type="match status" value="1"/>
</dbReference>
<dbReference type="Gene3D" id="1.10.12.10">
    <property type="entry name" value="Lyase 2-enoyl-coa Hydratase, Chain A, domain 2"/>
    <property type="match status" value="1"/>
</dbReference>
<protein>
    <submittedName>
        <fullName evidence="7">Crotonase/enoyl-CoA hydratase family protein</fullName>
    </submittedName>
</protein>
<dbReference type="SUPFAM" id="SSF52096">
    <property type="entry name" value="ClpP/crotonase"/>
    <property type="match status" value="1"/>
</dbReference>
<dbReference type="InterPro" id="IPR029045">
    <property type="entry name" value="ClpP/crotonase-like_dom_sf"/>
</dbReference>
<comment type="similarity">
    <text evidence="2 6">Belongs to the enoyl-CoA hydratase/isomerase family.</text>
</comment>
<dbReference type="GO" id="GO:0016853">
    <property type="term" value="F:isomerase activity"/>
    <property type="evidence" value="ECO:0007669"/>
    <property type="project" value="UniProtKB-KW"/>
</dbReference>
<gene>
    <name evidence="7" type="ORF">JJ685_07185</name>
</gene>
<name>A0A936YWZ2_9BURK</name>
<dbReference type="InterPro" id="IPR014748">
    <property type="entry name" value="Enoyl-CoA_hydra_C"/>
</dbReference>
<dbReference type="GO" id="GO:0006631">
    <property type="term" value="P:fatty acid metabolic process"/>
    <property type="evidence" value="ECO:0007669"/>
    <property type="project" value="UniProtKB-KW"/>
</dbReference>
<evidence type="ECO:0000256" key="6">
    <source>
        <dbReference type="RuleBase" id="RU003707"/>
    </source>
</evidence>
<sequence length="275" mass="29092">MDDERVRVETDGHGVAEVALVRADKMNALDTAMFQALVDAIARLRADAKVRAVVLHGEGRGFCAGLDKAMFQGLAGGAVGDLVPRTHGLANLWQQVAWGWRELPVPVIAALHGVAFGGGLQVALGADMRLVHPETKLSVMEVKWGLVPDMAGCVLLTELCRPDVARELTFTGRVVSGAEAAVLGLATRVSQDPLAEARAMARQIAAGNPDAIRAAKRLFNTATPVDAARVLVAEAFEQQRLIGSANQREAVQAQFEGRPPVFVIPAEAGIQGATK</sequence>
<keyword evidence="4" id="KW-0443">Lipid metabolism</keyword>
<dbReference type="NCBIfam" id="NF005699">
    <property type="entry name" value="PRK07509.1"/>
    <property type="match status" value="1"/>
</dbReference>
<dbReference type="PANTHER" id="PTHR43149">
    <property type="entry name" value="ENOYL-COA HYDRATASE"/>
    <property type="match status" value="1"/>
</dbReference>
<dbReference type="Pfam" id="PF00378">
    <property type="entry name" value="ECH_1"/>
    <property type="match status" value="1"/>
</dbReference>
<evidence type="ECO:0000313" key="7">
    <source>
        <dbReference type="EMBL" id="MBL0390923.1"/>
    </source>
</evidence>
<evidence type="ECO:0000256" key="3">
    <source>
        <dbReference type="ARBA" id="ARBA00022832"/>
    </source>
</evidence>
<dbReference type="InterPro" id="IPR018376">
    <property type="entry name" value="Enoyl-CoA_hyd/isom_CS"/>
</dbReference>
<keyword evidence="8" id="KW-1185">Reference proteome</keyword>
<evidence type="ECO:0000313" key="8">
    <source>
        <dbReference type="Proteomes" id="UP000599109"/>
    </source>
</evidence>
<dbReference type="InterPro" id="IPR001753">
    <property type="entry name" value="Enoyl-CoA_hydra/iso"/>
</dbReference>
<dbReference type="AlphaFoldDB" id="A0A936YWZ2"/>
<dbReference type="PANTHER" id="PTHR43149:SF1">
    <property type="entry name" value="DELTA(3,5)-DELTA(2,4)-DIENOYL-COA ISOMERASE, MITOCHONDRIAL"/>
    <property type="match status" value="1"/>
</dbReference>
<reference evidence="7 8" key="1">
    <citation type="journal article" date="2017" name="Int. J. Syst. Evol. Microbiol.">
        <title>Ramlibacter monticola sp. nov., isolated from forest soil.</title>
        <authorList>
            <person name="Chaudhary D.K."/>
            <person name="Kim J."/>
        </authorList>
    </citation>
    <scope>NUCLEOTIDE SEQUENCE [LARGE SCALE GENOMIC DNA]</scope>
    <source>
        <strain evidence="7 8">KACC 19175</strain>
    </source>
</reference>
<evidence type="ECO:0000256" key="1">
    <source>
        <dbReference type="ARBA" id="ARBA00005005"/>
    </source>
</evidence>
<dbReference type="EMBL" id="JAEQNE010000001">
    <property type="protein sequence ID" value="MBL0390923.1"/>
    <property type="molecule type" value="Genomic_DNA"/>
</dbReference>
<proteinExistence type="inferred from homology"/>
<comment type="pathway">
    <text evidence="1">Lipid metabolism; fatty acid beta-oxidation.</text>
</comment>
<comment type="caution">
    <text evidence="7">The sequence shown here is derived from an EMBL/GenBank/DDBJ whole genome shotgun (WGS) entry which is preliminary data.</text>
</comment>
<dbReference type="RefSeq" id="WP_201673497.1">
    <property type="nucleotide sequence ID" value="NZ_JAEQNE010000001.1"/>
</dbReference>
<dbReference type="PROSITE" id="PS00166">
    <property type="entry name" value="ENOYL_COA_HYDRATASE"/>
    <property type="match status" value="1"/>
</dbReference>
<keyword evidence="3" id="KW-0276">Fatty acid metabolism</keyword>
<evidence type="ECO:0000256" key="2">
    <source>
        <dbReference type="ARBA" id="ARBA00005254"/>
    </source>
</evidence>
<dbReference type="Proteomes" id="UP000599109">
    <property type="component" value="Unassembled WGS sequence"/>
</dbReference>
<accession>A0A936YWZ2</accession>
<keyword evidence="5" id="KW-0413">Isomerase</keyword>